<comment type="caution">
    <text evidence="4">The sequence shown here is derived from an EMBL/GenBank/DDBJ whole genome shotgun (WGS) entry which is preliminary data.</text>
</comment>
<dbReference type="PANTHER" id="PTHR22977:SF5">
    <property type="entry name" value="COX ASSEMBLY MITOCHONDRIAL PROTEIN HOMOLOG"/>
    <property type="match status" value="1"/>
</dbReference>
<evidence type="ECO:0000256" key="1">
    <source>
        <dbReference type="ARBA" id="ARBA00007347"/>
    </source>
</evidence>
<dbReference type="PANTHER" id="PTHR22977">
    <property type="entry name" value="COX ASSEMBLY MITOCHONDRIAL PROTEIN"/>
    <property type="match status" value="1"/>
</dbReference>
<dbReference type="Proteomes" id="UP001314229">
    <property type="component" value="Unassembled WGS sequence"/>
</dbReference>
<proteinExistence type="inferred from homology"/>
<evidence type="ECO:0000313" key="5">
    <source>
        <dbReference type="Proteomes" id="UP001314229"/>
    </source>
</evidence>
<comment type="similarity">
    <text evidence="1 3">Belongs to the CMC family.</text>
</comment>
<dbReference type="GO" id="GO:0005739">
    <property type="term" value="C:mitochondrion"/>
    <property type="evidence" value="ECO:0007669"/>
    <property type="project" value="UniProtKB-SubCell"/>
</dbReference>
<accession>A0AAV1N5W4</accession>
<keyword evidence="5" id="KW-1185">Reference proteome</keyword>
<evidence type="ECO:0000313" key="4">
    <source>
        <dbReference type="EMBL" id="CAK6954370.1"/>
    </source>
</evidence>
<dbReference type="AlphaFoldDB" id="A0AAV1N5W4"/>
<name>A0AAV1N5W4_SCOSC</name>
<reference evidence="4 5" key="1">
    <citation type="submission" date="2024-01" db="EMBL/GenBank/DDBJ databases">
        <authorList>
            <person name="Alioto T."/>
            <person name="Alioto T."/>
            <person name="Gomez Garrido J."/>
        </authorList>
    </citation>
    <scope>NUCLEOTIDE SEQUENCE [LARGE SCALE GENOMIC DNA]</scope>
</reference>
<dbReference type="InterPro" id="IPR013892">
    <property type="entry name" value="Cyt_c_biogenesis_Cmc1-like"/>
</dbReference>
<organism evidence="4 5">
    <name type="scientific">Scomber scombrus</name>
    <name type="common">Atlantic mackerel</name>
    <name type="synonym">Scomber vernalis</name>
    <dbReference type="NCBI Taxonomy" id="13677"/>
    <lineage>
        <taxon>Eukaryota</taxon>
        <taxon>Metazoa</taxon>
        <taxon>Chordata</taxon>
        <taxon>Craniata</taxon>
        <taxon>Vertebrata</taxon>
        <taxon>Euteleostomi</taxon>
        <taxon>Actinopterygii</taxon>
        <taxon>Neopterygii</taxon>
        <taxon>Teleostei</taxon>
        <taxon>Neoteleostei</taxon>
        <taxon>Acanthomorphata</taxon>
        <taxon>Pelagiaria</taxon>
        <taxon>Scombriformes</taxon>
        <taxon>Scombridae</taxon>
        <taxon>Scomber</taxon>
    </lineage>
</organism>
<keyword evidence="3" id="KW-0496">Mitochondrion</keyword>
<sequence>MEAAQTEEVHLRHVEKDVLVPKMMREKARVLCSEKVEAFNHCCKESSFLMVFKCREENSLMKDCLTQYYRDPAFYEECKQEYIKEKLEFQRTGIPSKNRKQKLPASM</sequence>
<evidence type="ECO:0000256" key="3">
    <source>
        <dbReference type="RuleBase" id="RU364104"/>
    </source>
</evidence>
<gene>
    <name evidence="4" type="ORF">FSCOSCO3_A007387</name>
</gene>
<protein>
    <recommendedName>
        <fullName evidence="3">COX assembly mitochondrial protein</fullName>
    </recommendedName>
</protein>
<comment type="subcellular location">
    <subcellularLocation>
        <location evidence="3">Mitochondrion</location>
    </subcellularLocation>
</comment>
<dbReference type="EMBL" id="CAWUFR010000016">
    <property type="protein sequence ID" value="CAK6954370.1"/>
    <property type="molecule type" value="Genomic_DNA"/>
</dbReference>
<keyword evidence="2" id="KW-1015">Disulfide bond</keyword>
<dbReference type="Pfam" id="PF08583">
    <property type="entry name" value="Cmc1"/>
    <property type="match status" value="1"/>
</dbReference>
<evidence type="ECO:0000256" key="2">
    <source>
        <dbReference type="ARBA" id="ARBA00023157"/>
    </source>
</evidence>